<evidence type="ECO:0000313" key="2">
    <source>
        <dbReference type="EMBL" id="PFJ29165.1"/>
    </source>
</evidence>
<organism evidence="2 3">
    <name type="scientific">Bacillus thuringiensis</name>
    <dbReference type="NCBI Taxonomy" id="1428"/>
    <lineage>
        <taxon>Bacteria</taxon>
        <taxon>Bacillati</taxon>
        <taxon>Bacillota</taxon>
        <taxon>Bacilli</taxon>
        <taxon>Bacillales</taxon>
        <taxon>Bacillaceae</taxon>
        <taxon>Bacillus</taxon>
        <taxon>Bacillus cereus group</taxon>
    </lineage>
</organism>
<comment type="caution">
    <text evidence="2">The sequence shown here is derived from an EMBL/GenBank/DDBJ whole genome shotgun (WGS) entry which is preliminary data.</text>
</comment>
<reference evidence="2 3" key="1">
    <citation type="submission" date="2017-09" db="EMBL/GenBank/DDBJ databases">
        <title>Large-scale bioinformatics analysis of Bacillus genomes uncovers conserved roles of natural products in bacterial physiology.</title>
        <authorList>
            <consortium name="Agbiome Team Llc"/>
            <person name="Bleich R.M."/>
            <person name="Grubbs K.J."/>
            <person name="Santa Maria K.C."/>
            <person name="Allen S.E."/>
            <person name="Farag S."/>
            <person name="Shank E.A."/>
            <person name="Bowers A."/>
        </authorList>
    </citation>
    <scope>NUCLEOTIDE SEQUENCE [LARGE SCALE GENOMIC DNA]</scope>
    <source>
        <strain evidence="2 3">AFS085496</strain>
    </source>
</reference>
<accession>A0A9X6WI83</accession>
<dbReference type="EMBL" id="NUVX01000080">
    <property type="protein sequence ID" value="PFJ29165.1"/>
    <property type="molecule type" value="Genomic_DNA"/>
</dbReference>
<evidence type="ECO:0000256" key="1">
    <source>
        <dbReference type="SAM" id="Phobius"/>
    </source>
</evidence>
<keyword evidence="1" id="KW-0472">Membrane</keyword>
<sequence length="89" mass="10445">MKTFIISLIRMFIVGGASLAVVLYQIDNYLKSSYGIENIYILVFVCSFIPLLFTLTVEFYCWFGRRDKQKKNNNTVYLKETITKKTLTR</sequence>
<keyword evidence="1" id="KW-0812">Transmembrane</keyword>
<dbReference type="RefSeq" id="WP_098007389.1">
    <property type="nucleotide sequence ID" value="NZ_NUVX01000080.1"/>
</dbReference>
<evidence type="ECO:0000313" key="3">
    <source>
        <dbReference type="Proteomes" id="UP000224003"/>
    </source>
</evidence>
<dbReference type="AlphaFoldDB" id="A0A9X6WI83"/>
<protein>
    <submittedName>
        <fullName evidence="2">Uncharacterized protein</fullName>
    </submittedName>
</protein>
<gene>
    <name evidence="2" type="ORF">COJ15_32135</name>
</gene>
<dbReference type="Proteomes" id="UP000224003">
    <property type="component" value="Unassembled WGS sequence"/>
</dbReference>
<keyword evidence="1" id="KW-1133">Transmembrane helix</keyword>
<name>A0A9X6WI83_BACTU</name>
<proteinExistence type="predicted"/>
<feature type="transmembrane region" description="Helical" evidence="1">
    <location>
        <begin position="7"/>
        <end position="26"/>
    </location>
</feature>
<feature type="transmembrane region" description="Helical" evidence="1">
    <location>
        <begin position="38"/>
        <end position="63"/>
    </location>
</feature>